<keyword evidence="2" id="KW-1185">Reference proteome</keyword>
<evidence type="ECO:0000313" key="1">
    <source>
        <dbReference type="EMBL" id="EWM22767.1"/>
    </source>
</evidence>
<comment type="caution">
    <text evidence="1">The sequence shown here is derived from an EMBL/GenBank/DDBJ whole genome shotgun (WGS) entry which is preliminary data.</text>
</comment>
<dbReference type="EMBL" id="AZIL01002093">
    <property type="protein sequence ID" value="EWM22767.1"/>
    <property type="molecule type" value="Genomic_DNA"/>
</dbReference>
<reference evidence="1 2" key="1">
    <citation type="journal article" date="2014" name="Mol. Plant">
        <title>Chromosome Scale Genome Assembly and Transcriptome Profiling of Nannochloropsis gaditana in Nitrogen Depletion.</title>
        <authorList>
            <person name="Corteggiani Carpinelli E."/>
            <person name="Telatin A."/>
            <person name="Vitulo N."/>
            <person name="Forcato C."/>
            <person name="D'Angelo M."/>
            <person name="Schiavon R."/>
            <person name="Vezzi A."/>
            <person name="Giacometti G.M."/>
            <person name="Morosinotto T."/>
            <person name="Valle G."/>
        </authorList>
    </citation>
    <scope>NUCLEOTIDE SEQUENCE [LARGE SCALE GENOMIC DNA]</scope>
    <source>
        <strain evidence="1 2">B-31</strain>
    </source>
</reference>
<protein>
    <submittedName>
        <fullName evidence="1">Uncharacterized protein</fullName>
    </submittedName>
</protein>
<evidence type="ECO:0000313" key="2">
    <source>
        <dbReference type="Proteomes" id="UP000019335"/>
    </source>
</evidence>
<dbReference type="Proteomes" id="UP000019335">
    <property type="component" value="Unassembled WGS sequence"/>
</dbReference>
<dbReference type="AlphaFoldDB" id="W7T8L0"/>
<sequence>MGRGGGWGVSLFSITSIPYHPHDNSRTGWHLLSPPFWTPSLWWGVLVPVRRDASRVSPNGGYTSGLHGESGQREREEQPCACRIVVTIQRNQMASNLSSTVHTCLRRPACHHLSKCPDHKDARKTPSLHANNNLPFHQGLNLGTLVPFLVRISRRHARALTASSG</sequence>
<gene>
    <name evidence="1" type="ORF">Naga_100554g3</name>
</gene>
<proteinExistence type="predicted"/>
<accession>W7T8L0</accession>
<organism evidence="1 2">
    <name type="scientific">Nannochloropsis gaditana</name>
    <dbReference type="NCBI Taxonomy" id="72520"/>
    <lineage>
        <taxon>Eukaryota</taxon>
        <taxon>Sar</taxon>
        <taxon>Stramenopiles</taxon>
        <taxon>Ochrophyta</taxon>
        <taxon>Eustigmatophyceae</taxon>
        <taxon>Eustigmatales</taxon>
        <taxon>Monodopsidaceae</taxon>
        <taxon>Nannochloropsis</taxon>
    </lineage>
</organism>
<name>W7T8L0_9STRA</name>